<keyword evidence="2" id="KW-1185">Reference proteome</keyword>
<gene>
    <name evidence="1" type="ORF">NDI38_24025</name>
</gene>
<dbReference type="RefSeq" id="WP_190446321.1">
    <property type="nucleotide sequence ID" value="NZ_JAMPLM010000035.1"/>
</dbReference>
<evidence type="ECO:0000313" key="1">
    <source>
        <dbReference type="EMBL" id="MEP1061501.1"/>
    </source>
</evidence>
<accession>A0ABV0KR66</accession>
<proteinExistence type="predicted"/>
<dbReference type="Proteomes" id="UP001476950">
    <property type="component" value="Unassembled WGS sequence"/>
</dbReference>
<sequence>MSDTPLPALPECPDDAVLLDESSFSSDIDEFVRHLVAQGTCEASKDDLQPWIIQWVADSPDRSTYRDRKWEAIRYLGTPERTFQRG</sequence>
<organism evidence="1 2">
    <name type="scientific">Stenomitos frigidus AS-A4</name>
    <dbReference type="NCBI Taxonomy" id="2933935"/>
    <lineage>
        <taxon>Bacteria</taxon>
        <taxon>Bacillati</taxon>
        <taxon>Cyanobacteriota</taxon>
        <taxon>Cyanophyceae</taxon>
        <taxon>Leptolyngbyales</taxon>
        <taxon>Leptolyngbyaceae</taxon>
        <taxon>Stenomitos</taxon>
    </lineage>
</organism>
<protein>
    <submittedName>
        <fullName evidence="1">Uncharacterized protein</fullName>
    </submittedName>
</protein>
<evidence type="ECO:0000313" key="2">
    <source>
        <dbReference type="Proteomes" id="UP001476950"/>
    </source>
</evidence>
<name>A0ABV0KR66_9CYAN</name>
<comment type="caution">
    <text evidence="1">The sequence shown here is derived from an EMBL/GenBank/DDBJ whole genome shotgun (WGS) entry which is preliminary data.</text>
</comment>
<dbReference type="EMBL" id="JAMPLM010000035">
    <property type="protein sequence ID" value="MEP1061501.1"/>
    <property type="molecule type" value="Genomic_DNA"/>
</dbReference>
<reference evidence="1 2" key="1">
    <citation type="submission" date="2022-04" db="EMBL/GenBank/DDBJ databases">
        <title>Positive selection, recombination, and allopatry shape intraspecific diversity of widespread and dominant cyanobacteria.</title>
        <authorList>
            <person name="Wei J."/>
            <person name="Shu W."/>
            <person name="Hu C."/>
        </authorList>
    </citation>
    <scope>NUCLEOTIDE SEQUENCE [LARGE SCALE GENOMIC DNA]</scope>
    <source>
        <strain evidence="1 2">AS-A4</strain>
    </source>
</reference>